<accession>A0A3N4IRM3</accession>
<dbReference type="EMBL" id="ML119648">
    <property type="protein sequence ID" value="RPA86871.1"/>
    <property type="molecule type" value="Genomic_DNA"/>
</dbReference>
<name>A0A3N4IRM3_ASCIM</name>
<proteinExistence type="predicted"/>
<reference evidence="1 2" key="1">
    <citation type="journal article" date="2018" name="Nat. Ecol. Evol.">
        <title>Pezizomycetes genomes reveal the molecular basis of ectomycorrhizal truffle lifestyle.</title>
        <authorList>
            <person name="Murat C."/>
            <person name="Payen T."/>
            <person name="Noel B."/>
            <person name="Kuo A."/>
            <person name="Morin E."/>
            <person name="Chen J."/>
            <person name="Kohler A."/>
            <person name="Krizsan K."/>
            <person name="Balestrini R."/>
            <person name="Da Silva C."/>
            <person name="Montanini B."/>
            <person name="Hainaut M."/>
            <person name="Levati E."/>
            <person name="Barry K.W."/>
            <person name="Belfiori B."/>
            <person name="Cichocki N."/>
            <person name="Clum A."/>
            <person name="Dockter R.B."/>
            <person name="Fauchery L."/>
            <person name="Guy J."/>
            <person name="Iotti M."/>
            <person name="Le Tacon F."/>
            <person name="Lindquist E.A."/>
            <person name="Lipzen A."/>
            <person name="Malagnac F."/>
            <person name="Mello A."/>
            <person name="Molinier V."/>
            <person name="Miyauchi S."/>
            <person name="Poulain J."/>
            <person name="Riccioni C."/>
            <person name="Rubini A."/>
            <person name="Sitrit Y."/>
            <person name="Splivallo R."/>
            <person name="Traeger S."/>
            <person name="Wang M."/>
            <person name="Zifcakova L."/>
            <person name="Wipf D."/>
            <person name="Zambonelli A."/>
            <person name="Paolocci F."/>
            <person name="Nowrousian M."/>
            <person name="Ottonello S."/>
            <person name="Baldrian P."/>
            <person name="Spatafora J.W."/>
            <person name="Henrissat B."/>
            <person name="Nagy L.G."/>
            <person name="Aury J.M."/>
            <person name="Wincker P."/>
            <person name="Grigoriev I.V."/>
            <person name="Bonfante P."/>
            <person name="Martin F.M."/>
        </authorList>
    </citation>
    <scope>NUCLEOTIDE SEQUENCE [LARGE SCALE GENOMIC DNA]</scope>
    <source>
        <strain evidence="1 2">RN42</strain>
    </source>
</reference>
<sequence>MATTLPPLPRLSHHVHLWDYDFVEQFITAAMIHGYTVLRRQHRLLENNKIEIVEIFTTITHLRIFHIHLSCLRWDSLGGRVSSYHTNELGIPTVSFERKGNDWEDEELAAMATADTLVKDFRENWRTLRLEGDNMTGYERKEVILRILNGLFDILKLMYGRLVDMYEDEPNGQVVALHAAAVRRAEEGPAATH</sequence>
<keyword evidence="2" id="KW-1185">Reference proteome</keyword>
<protein>
    <submittedName>
        <fullName evidence="1">Uncharacterized protein</fullName>
    </submittedName>
</protein>
<gene>
    <name evidence="1" type="ORF">BJ508DRAFT_321443</name>
</gene>
<evidence type="ECO:0000313" key="2">
    <source>
        <dbReference type="Proteomes" id="UP000275078"/>
    </source>
</evidence>
<organism evidence="1 2">
    <name type="scientific">Ascobolus immersus RN42</name>
    <dbReference type="NCBI Taxonomy" id="1160509"/>
    <lineage>
        <taxon>Eukaryota</taxon>
        <taxon>Fungi</taxon>
        <taxon>Dikarya</taxon>
        <taxon>Ascomycota</taxon>
        <taxon>Pezizomycotina</taxon>
        <taxon>Pezizomycetes</taxon>
        <taxon>Pezizales</taxon>
        <taxon>Ascobolaceae</taxon>
        <taxon>Ascobolus</taxon>
    </lineage>
</organism>
<evidence type="ECO:0000313" key="1">
    <source>
        <dbReference type="EMBL" id="RPA86871.1"/>
    </source>
</evidence>
<dbReference type="AlphaFoldDB" id="A0A3N4IRM3"/>
<dbReference type="Proteomes" id="UP000275078">
    <property type="component" value="Unassembled WGS sequence"/>
</dbReference>